<keyword evidence="5" id="KW-0347">Helicase</keyword>
<gene>
    <name evidence="6" type="ORF">EYF88_07545</name>
    <name evidence="5" type="ORF">SAMN06265378_103420</name>
</gene>
<evidence type="ECO:0000259" key="3">
    <source>
        <dbReference type="PROSITE" id="PS51192"/>
    </source>
</evidence>
<keyword evidence="5" id="KW-0378">Hydrolase</keyword>
<dbReference type="Pfam" id="PF00270">
    <property type="entry name" value="DEAD"/>
    <property type="match status" value="1"/>
</dbReference>
<dbReference type="InterPro" id="IPR027417">
    <property type="entry name" value="P-loop_NTPase"/>
</dbReference>
<feature type="domain" description="Helicase ATP-binding" evidence="3">
    <location>
        <begin position="95"/>
        <end position="285"/>
    </location>
</feature>
<evidence type="ECO:0000313" key="5">
    <source>
        <dbReference type="EMBL" id="SNR42247.1"/>
    </source>
</evidence>
<dbReference type="GO" id="GO:0005524">
    <property type="term" value="F:ATP binding"/>
    <property type="evidence" value="ECO:0007669"/>
    <property type="project" value="UniProtKB-KW"/>
</dbReference>
<dbReference type="GO" id="GO:0036297">
    <property type="term" value="P:interstrand cross-link repair"/>
    <property type="evidence" value="ECO:0007669"/>
    <property type="project" value="TreeGrafter"/>
</dbReference>
<evidence type="ECO:0000313" key="8">
    <source>
        <dbReference type="Proteomes" id="UP000292859"/>
    </source>
</evidence>
<dbReference type="EMBL" id="SIRL01000003">
    <property type="protein sequence ID" value="TBN51627.1"/>
    <property type="molecule type" value="Genomic_DNA"/>
</dbReference>
<name>A0A238W761_9RHOB</name>
<dbReference type="InterPro" id="IPR014001">
    <property type="entry name" value="Helicase_ATP-bd"/>
</dbReference>
<reference evidence="7" key="2">
    <citation type="submission" date="2017-06" db="EMBL/GenBank/DDBJ databases">
        <authorList>
            <person name="Varghese N."/>
            <person name="Submissions S."/>
        </authorList>
    </citation>
    <scope>NUCLEOTIDE SEQUENCE [LARGE SCALE GENOMIC DNA]</scope>
    <source>
        <strain evidence="7">DSM 26170</strain>
    </source>
</reference>
<dbReference type="PANTHER" id="PTHR47957:SF3">
    <property type="entry name" value="ATP-DEPENDENT HELICASE HRQ1"/>
    <property type="match status" value="1"/>
</dbReference>
<dbReference type="InterPro" id="IPR018973">
    <property type="entry name" value="MZB"/>
</dbReference>
<dbReference type="RefSeq" id="WP_089387545.1">
    <property type="nucleotide sequence ID" value="NZ_FZNM01000003.1"/>
</dbReference>
<dbReference type="PANTHER" id="PTHR47957">
    <property type="entry name" value="ATP-DEPENDENT HELICASE HRQ1"/>
    <property type="match status" value="1"/>
</dbReference>
<proteinExistence type="predicted"/>
<dbReference type="GO" id="GO:0043138">
    <property type="term" value="F:3'-5' DNA helicase activity"/>
    <property type="evidence" value="ECO:0007669"/>
    <property type="project" value="TreeGrafter"/>
</dbReference>
<reference evidence="5" key="1">
    <citation type="submission" date="2017-06" db="EMBL/GenBank/DDBJ databases">
        <authorList>
            <person name="Kim H.J."/>
            <person name="Triplett B.A."/>
        </authorList>
    </citation>
    <scope>NUCLEOTIDE SEQUENCE [LARGE SCALE GENOMIC DNA]</scope>
    <source>
        <strain evidence="5">DSM 26170</strain>
    </source>
</reference>
<evidence type="ECO:0000313" key="7">
    <source>
        <dbReference type="Proteomes" id="UP000198409"/>
    </source>
</evidence>
<keyword evidence="8" id="KW-1185">Reference proteome</keyword>
<dbReference type="Pfam" id="PF00271">
    <property type="entry name" value="Helicase_C"/>
    <property type="match status" value="1"/>
</dbReference>
<dbReference type="Pfam" id="PF09369">
    <property type="entry name" value="MZB"/>
    <property type="match status" value="1"/>
</dbReference>
<reference evidence="6 8" key="3">
    <citation type="submission" date="2019-02" db="EMBL/GenBank/DDBJ databases">
        <authorList>
            <person name="Zhang G."/>
        </authorList>
    </citation>
    <scope>NUCLEOTIDE SEQUENCE [LARGE SCALE GENOMIC DNA]</scope>
    <source>
        <strain evidence="6 8">CMB17</strain>
    </source>
</reference>
<dbReference type="InterPro" id="IPR001650">
    <property type="entry name" value="Helicase_C-like"/>
</dbReference>
<dbReference type="GO" id="GO:0003676">
    <property type="term" value="F:nucleic acid binding"/>
    <property type="evidence" value="ECO:0007669"/>
    <property type="project" value="InterPro"/>
</dbReference>
<organism evidence="5 7">
    <name type="scientific">Paracoccus sediminis</name>
    <dbReference type="NCBI Taxonomy" id="1214787"/>
    <lineage>
        <taxon>Bacteria</taxon>
        <taxon>Pseudomonadati</taxon>
        <taxon>Pseudomonadota</taxon>
        <taxon>Alphaproteobacteria</taxon>
        <taxon>Rhodobacterales</taxon>
        <taxon>Paracoccaceae</taxon>
        <taxon>Paracoccus</taxon>
    </lineage>
</organism>
<evidence type="ECO:0000256" key="2">
    <source>
        <dbReference type="ARBA" id="ARBA00022840"/>
    </source>
</evidence>
<feature type="domain" description="Helicase C-terminal" evidence="4">
    <location>
        <begin position="830"/>
        <end position="984"/>
    </location>
</feature>
<dbReference type="InterPro" id="IPR011545">
    <property type="entry name" value="DEAD/DEAH_box_helicase_dom"/>
</dbReference>
<dbReference type="PROSITE" id="PS51192">
    <property type="entry name" value="HELICASE_ATP_BIND_1"/>
    <property type="match status" value="1"/>
</dbReference>
<evidence type="ECO:0000313" key="6">
    <source>
        <dbReference type="EMBL" id="TBN51627.1"/>
    </source>
</evidence>
<evidence type="ECO:0000259" key="4">
    <source>
        <dbReference type="PROSITE" id="PS51194"/>
    </source>
</evidence>
<keyword evidence="2" id="KW-0067">ATP-binding</keyword>
<dbReference type="EMBL" id="FZNM01000003">
    <property type="protein sequence ID" value="SNR42247.1"/>
    <property type="molecule type" value="Genomic_DNA"/>
</dbReference>
<dbReference type="SUPFAM" id="SSF52540">
    <property type="entry name" value="P-loop containing nucleoside triphosphate hydrolases"/>
    <property type="match status" value="2"/>
</dbReference>
<keyword evidence="1" id="KW-0547">Nucleotide-binding</keyword>
<evidence type="ECO:0000256" key="1">
    <source>
        <dbReference type="ARBA" id="ARBA00022741"/>
    </source>
</evidence>
<dbReference type="PROSITE" id="PS51194">
    <property type="entry name" value="HELICASE_CTER"/>
    <property type="match status" value="1"/>
</dbReference>
<sequence>MDAFDLNRTIIAEYEDFSRSFANILSPDLRSAVDRAYGDRRYVREPLVSLNPRYRLGASVNDRAMDGTILGDTARIFHRPDGTPLHLYVHQDQALGMAQDRRSFVVTTGTGSGKSLCFFIPIIDAALRARAAGEPPRTRAVVIYPMNALANSQLEEINGFLRNCGLANPPQVARYTGQESEAERERIAADPPDILLTNFMMLELLLTRADRKGRAVLDHAQGLDWLVLDELHTYRGRQGADVAMLVRRLRDRLAPQGLGFIGTSATMASDEAGAEPAAVVAETASLIFGKRIGPEAVIGETLVRATQGDVAPDALRQAVLRPVVAQPDAGLARDPLTIWTETRIGLSDDPQPRRRPPRTLSAAAQDLARDTGLPLCDCLAALERTLAVASQPETMRGGPSDRAFLAYRLHQYLSGPDSLYATLEPQDRRAIRFEKQKTDPDSAARLFEVRFCRRCGQDYHPVRVVTDSAVRRFLPRSIDDGPADDTDAVGFLCRADGLTFDGQDDLPAAWREEGPGGRLRVRPQYRDRIPERVSVDRNGAEGPGQAMWFTRGKFSLCLRCEDVPVPQGRDRNRLSGLSAEGRSSATTTLNAAALQAMDAQSPGSGKLLTFTDNRQDAALQAGHFNDHVFVTRLRGAILAACCNAGPRGLAGRDFGDAVRRALGYGWDNEAALGEWLQPGLGGRRALDAEPLDQQRLGETAEESRRYLQAPWAIHERERPRVATWLLMEGTGRASIRLPDEAVILRGGGRSALGKALADEGLWGQRLSRRDAATLIEALLAALAHDDHGYVRARRTPFGSTGWQIDPGAIRLHAVPPRAGHTGDGIPANRYFRNLYARTADEMLANGTPLRGVEGREHTAQVDKDLRQHRERRFRFGPDDQAAMAEPPLSSETARRLPLLVCSPTMELGVDISSLEHVHLRNVPPTPANYTQRAGRAGRAGQAALITTYCAAQSPHDQYYFADPAQMVAGIVHPPLLDLGNEDLVVSHCHAIWLAESGFELEPAIAQVLALDRPHENYPLRDEVVAALRNPGLGPRATARMVSVLEQIAGQSFGPALARHTERNAFERFDRAFDSWRRRLSAAVDQRDRAYAVSKSAQASEAERKQADRSYASARRQIELLQSGTDSNASDFFTYRYLATEGFLPGYNFPRLPLTAFVPGAERGSPGDFLSRARFLAISEFGPGSMIYHEGQAFRVVRAMLPAGVRGADGRLSTGDMALCPHCGAIQSATAPERCEGCQVALSDPIRLNGTFRIESVEAAPASRISVNDEERQRQGFDVQTAYAFQGEPTRIILRNAGGAHVASLSYGGRARIVRINKGLRRRREKDLYGFRIGTQSGRWLGSVTNDEDETVVKPGAEPEQKVLPVVEDRKNALLVMPGQPLEPEDVATLQSALARGLERVFRLEEGEIAVDPVPDRAARNGLLFYEASEGGAGVLSRIARLDDLRQVVRAALEVMHLHETSTGWTDRDDAPCVEGCYRCVLTYFNQPDHELIDRRRPAVRGFLTDLLAAVPTAENGAGKPCRHGPDGTDGSAGLAVHAPVQGTGNEWVEAASRWGIVPPDDALLERGGKAALASWRGHRTAVASDPALAAALEDEGFVVLRLSGPPADLPAELAHLEMP</sequence>
<dbReference type="SMART" id="SM00490">
    <property type="entry name" value="HELICc"/>
    <property type="match status" value="1"/>
</dbReference>
<accession>A0A238W761</accession>
<dbReference type="GO" id="GO:0006289">
    <property type="term" value="P:nucleotide-excision repair"/>
    <property type="evidence" value="ECO:0007669"/>
    <property type="project" value="TreeGrafter"/>
</dbReference>
<dbReference type="SMART" id="SM00487">
    <property type="entry name" value="DEXDc"/>
    <property type="match status" value="1"/>
</dbReference>
<dbReference type="CDD" id="cd17923">
    <property type="entry name" value="DEXHc_Hrq1-like"/>
    <property type="match status" value="1"/>
</dbReference>
<dbReference type="OrthoDB" id="9815222at2"/>
<protein>
    <submittedName>
        <fullName evidence="6">DEAD/DEAH box helicase</fullName>
    </submittedName>
    <submittedName>
        <fullName evidence="5">Helicase conserved C-terminal domain-containing protein</fullName>
    </submittedName>
</protein>
<dbReference type="Proteomes" id="UP000198409">
    <property type="component" value="Unassembled WGS sequence"/>
</dbReference>
<dbReference type="Gene3D" id="3.40.50.300">
    <property type="entry name" value="P-loop containing nucleotide triphosphate hydrolases"/>
    <property type="match status" value="2"/>
</dbReference>
<dbReference type="Proteomes" id="UP000292859">
    <property type="component" value="Unassembled WGS sequence"/>
</dbReference>